<evidence type="ECO:0000259" key="8">
    <source>
        <dbReference type="PROSITE" id="PS51233"/>
    </source>
</evidence>
<comment type="caution">
    <text evidence="9">The sequence shown here is derived from an EMBL/GenBank/DDBJ whole genome shotgun (WGS) entry which is preliminary data.</text>
</comment>
<feature type="domain" description="VWFD" evidence="8">
    <location>
        <begin position="9"/>
        <end position="218"/>
    </location>
</feature>
<feature type="compositionally biased region" description="Low complexity" evidence="7">
    <location>
        <begin position="1544"/>
        <end position="1582"/>
    </location>
</feature>
<comment type="subcellular location">
    <subcellularLocation>
        <location evidence="1">Secreted</location>
    </subcellularLocation>
</comment>
<gene>
    <name evidence="9" type="ORF">FQV18_0007191</name>
</gene>
<dbReference type="PROSITE" id="PS51233">
    <property type="entry name" value="VWFD"/>
    <property type="match status" value="3"/>
</dbReference>
<dbReference type="Pfam" id="PF08742">
    <property type="entry name" value="C8"/>
    <property type="match status" value="2"/>
</dbReference>
<dbReference type="Gene3D" id="2.10.25.10">
    <property type="entry name" value="Laminin"/>
    <property type="match status" value="3"/>
</dbReference>
<evidence type="ECO:0000313" key="9">
    <source>
        <dbReference type="EMBL" id="KAF1483025.1"/>
    </source>
</evidence>
<dbReference type="GO" id="GO:0030299">
    <property type="term" value="P:intestinal cholesterol absorption"/>
    <property type="evidence" value="ECO:0007669"/>
    <property type="project" value="UniProtKB-ARBA"/>
</dbReference>
<feature type="domain" description="VWFD" evidence="8">
    <location>
        <begin position="399"/>
        <end position="583"/>
    </location>
</feature>
<keyword evidence="3" id="KW-0677">Repeat</keyword>
<proteinExistence type="predicted"/>
<dbReference type="InterPro" id="IPR000477">
    <property type="entry name" value="RT_dom"/>
</dbReference>
<name>A0A8S9EIQ7_EUDMI</name>
<evidence type="ECO:0000256" key="7">
    <source>
        <dbReference type="SAM" id="MobiDB-lite"/>
    </source>
</evidence>
<dbReference type="PANTHER" id="PTHR11339">
    <property type="entry name" value="EXTRACELLULAR MATRIX GLYCOPROTEIN RELATED"/>
    <property type="match status" value="1"/>
</dbReference>
<evidence type="ECO:0000256" key="5">
    <source>
        <dbReference type="ARBA" id="ARBA00023180"/>
    </source>
</evidence>
<dbReference type="GO" id="GO:0042632">
    <property type="term" value="P:cholesterol homeostasis"/>
    <property type="evidence" value="ECO:0007669"/>
    <property type="project" value="UniProtKB-ARBA"/>
</dbReference>
<dbReference type="InterPro" id="IPR001007">
    <property type="entry name" value="VWF_dom"/>
</dbReference>
<dbReference type="InterPro" id="IPR050780">
    <property type="entry name" value="Mucin_vWF_Thrombospondin_sf"/>
</dbReference>
<feature type="non-terminal residue" evidence="9">
    <location>
        <position position="1"/>
    </location>
</feature>
<evidence type="ECO:0000256" key="1">
    <source>
        <dbReference type="ARBA" id="ARBA00004613"/>
    </source>
</evidence>
<dbReference type="InterPro" id="IPR002919">
    <property type="entry name" value="TIL_dom"/>
</dbReference>
<evidence type="ECO:0000256" key="4">
    <source>
        <dbReference type="ARBA" id="ARBA00023157"/>
    </source>
</evidence>
<dbReference type="SMART" id="SM00215">
    <property type="entry name" value="VWC_out"/>
    <property type="match status" value="1"/>
</dbReference>
<dbReference type="GO" id="GO:0002281">
    <property type="term" value="P:macrophage activation involved in immune response"/>
    <property type="evidence" value="ECO:0007669"/>
    <property type="project" value="UniProtKB-ARBA"/>
</dbReference>
<feature type="compositionally biased region" description="Low complexity" evidence="7">
    <location>
        <begin position="1726"/>
        <end position="1748"/>
    </location>
</feature>
<reference evidence="9" key="1">
    <citation type="journal article" date="2019" name="Gigascience">
        <title>High-coverage genomes to elucidate the evolution of penguins.</title>
        <authorList>
            <person name="Pan H."/>
            <person name="Cole T.L."/>
            <person name="Bi X."/>
            <person name="Fang M."/>
            <person name="Zhou C."/>
            <person name="Yang Z."/>
            <person name="Ksepka D.T."/>
            <person name="Hart T."/>
            <person name="Bouzat J.L."/>
            <person name="Argilla L.S."/>
            <person name="Bertelsen M.F."/>
            <person name="Boersma P.D."/>
            <person name="Bost C.A."/>
            <person name="Cherel Y."/>
            <person name="Dann P."/>
            <person name="Fiddaman S.R."/>
            <person name="Howard P."/>
            <person name="Labuschagne K."/>
            <person name="Mattern T."/>
            <person name="Miller G."/>
            <person name="Parker P."/>
            <person name="Phillips R.A."/>
            <person name="Quillfeldt P."/>
            <person name="Ryan P.G."/>
            <person name="Taylor H."/>
            <person name="Thompson D.R."/>
            <person name="Young M.J."/>
            <person name="Ellegaard M.R."/>
            <person name="Gilbert M.T.P."/>
            <person name="Sinding M.S."/>
            <person name="Pacheco G."/>
            <person name="Shepherd L.D."/>
            <person name="Tennyson A.J.D."/>
            <person name="Grosser S."/>
            <person name="Kay E."/>
            <person name="Nupen L.J."/>
            <person name="Ellenberg U."/>
            <person name="Houston D.M."/>
            <person name="Reeve A.H."/>
            <person name="Johnson K."/>
            <person name="Masello J.F."/>
            <person name="Stracke T."/>
            <person name="McKinlay B."/>
            <person name="Borboroglu P.G."/>
            <person name="Zhang D.X."/>
            <person name="Zhang G."/>
        </authorList>
    </citation>
    <scope>NUCLEOTIDE SEQUENCE</scope>
    <source>
        <strain evidence="9">10/9/18-1</strain>
    </source>
</reference>
<dbReference type="Pfam" id="PF01826">
    <property type="entry name" value="TIL"/>
    <property type="match status" value="2"/>
</dbReference>
<accession>A0A8S9EIQ7</accession>
<dbReference type="GO" id="GO:0005615">
    <property type="term" value="C:extracellular space"/>
    <property type="evidence" value="ECO:0007669"/>
    <property type="project" value="UniProtKB-ARBA"/>
</dbReference>
<feature type="compositionally biased region" description="Low complexity" evidence="7">
    <location>
        <begin position="1603"/>
        <end position="1619"/>
    </location>
</feature>
<evidence type="ECO:0000256" key="3">
    <source>
        <dbReference type="ARBA" id="ARBA00022737"/>
    </source>
</evidence>
<comment type="function">
    <text evidence="6">Ovomucin, the glycoprotein responsible for the gel properties of egg white, is composed for 2 subunits, alpha-ovomucin/MUC5B and beta-ovomucin/MUC6.</text>
</comment>
<dbReference type="GO" id="GO:0046790">
    <property type="term" value="F:virion binding"/>
    <property type="evidence" value="ECO:0007669"/>
    <property type="project" value="UniProtKB-ARBA"/>
</dbReference>
<organism evidence="9 10">
    <name type="scientific">Eudyptula minor novaehollandiae</name>
    <name type="common">Australian little penguin</name>
    <dbReference type="NCBI Taxonomy" id="2052820"/>
    <lineage>
        <taxon>Eukaryota</taxon>
        <taxon>Metazoa</taxon>
        <taxon>Chordata</taxon>
        <taxon>Craniata</taxon>
        <taxon>Vertebrata</taxon>
        <taxon>Euteleostomi</taxon>
        <taxon>Archelosauria</taxon>
        <taxon>Archosauria</taxon>
        <taxon>Dinosauria</taxon>
        <taxon>Saurischia</taxon>
        <taxon>Theropoda</taxon>
        <taxon>Coelurosauria</taxon>
        <taxon>Aves</taxon>
        <taxon>Neognathae</taxon>
        <taxon>Neoaves</taxon>
        <taxon>Aequornithes</taxon>
        <taxon>Sphenisciformes</taxon>
        <taxon>Spheniscidae</taxon>
        <taxon>Eudyptula</taxon>
    </lineage>
</organism>
<feature type="non-terminal residue" evidence="9">
    <location>
        <position position="1859"/>
    </location>
</feature>
<dbReference type="Proteomes" id="UP000818537">
    <property type="component" value="Unassembled WGS sequence"/>
</dbReference>
<evidence type="ECO:0000313" key="10">
    <source>
        <dbReference type="Proteomes" id="UP000818537"/>
    </source>
</evidence>
<protein>
    <recommendedName>
        <fullName evidence="8">VWFD domain-containing protein</fullName>
    </recommendedName>
</protein>
<dbReference type="FunFam" id="2.10.25.10:FF:000153">
    <property type="entry name" value="MUC5B isoform 1"/>
    <property type="match status" value="2"/>
</dbReference>
<feature type="region of interest" description="Disordered" evidence="7">
    <location>
        <begin position="1681"/>
        <end position="1759"/>
    </location>
</feature>
<feature type="domain" description="VWFD" evidence="8">
    <location>
        <begin position="870"/>
        <end position="1093"/>
    </location>
</feature>
<dbReference type="InterPro" id="IPR014853">
    <property type="entry name" value="VWF/SSPO/ZAN-like_Cys-rich_dom"/>
</dbReference>
<feature type="compositionally biased region" description="Low complexity" evidence="7">
    <location>
        <begin position="1497"/>
        <end position="1514"/>
    </location>
</feature>
<dbReference type="InterPro" id="IPR001846">
    <property type="entry name" value="VWF_type-D"/>
</dbReference>
<sequence>FTFIVLSKDSCSTWGGGHFSTFDKYQYDFTGTCNYIFATVCDETSPDFNIQFRRGLDKKIARIIIELGPSVVIVENGNISVRSVGVIKLPYTSNGIQIAPYGRNIRLVAKLMEMELVVMWNNDDYLMFAKTGRLLCNKLPRRSTSITITHITGNAAVMGTHYILHIVLTEKKYMGKTCGMCGNYDGYELNEFVSEGKLLDTYKFAALQKMDDPSEICLSEEISISTIPHTKYATICSQLLNLVSPTCSVPKDGFVIRCQLDMQDCSEPGQNNCTCSTLSEYSRQCAMSHQMVFNWRSENFCSVGKCSANQIYEECGSPCIKTCSNPEYSCSSHCTYGCFCPEGTVLDDISKNRTCVHIKQCPCTLNGKTYGPGGTMKAACRTCKCMMGQWNCKDLPCPGRCSLEGGSFVTTFDSRSYRFHGVCTYVLMKSSSLPHNGTLMAVYEKSGYSHSETSLSAVIYLSTKDKIVISQNELLTDDDELKRLPYRSGDITIFRQSSMYIQMYTTFGLELVVQTSPVFQAYVKVGSQFKGRALGLCGNYNGDTTDDFMTSMDITEGTASLFVDSWRAGNCHPALERDTDPCALSQLNKISAETHCSILTKKATVFEKCHAVVNPIPFYKRCVYQACNYEETFPYICSALGSYARTCSSMGLILENWRNSMDNCTITCTGNQTFSYNTQACDRTCLSLSNRALECHPTDIPIEGCHCPKGTYLNHKNECVRKSHCPCYLEDRKYILPDQSTITGGITCYCVNGRLSCTGKPQNPAESCKAPKKYVSCSDSLENKYGAACAPTCQMLATGIECIPTKCESGCVCADGLYENLDGRCVPAEECPCEYGGLAYGKGEQIQTECEICTCTKGKWKCVQKSKCSSTCNLYGEGHITTFDGQRFVFDGNCEYILAMDGCSVNRPVSSFKIVTENVICGKSGVTCSRSISIYLGCRSEKVCLLRNQFHKCMLQPKLSVDYLDIETLQYDRLDDRAQRVVVNGVQSSWRPVTSGVPQGSVLGPVLFNIFIDDLDEGIECTLSKFADDTKLGGSVDLLEGRKALQRDLDRLDRWAEANCMRFNKAKCRVLHLGHNNPMQRYRLGEEWLESCLSEKDLGVLVDSRLNMSQQCAQAAKKANGILACIRNSVASRTREVIVPLYSALVRPHLEYCVQFWAPHYKKDIEIMKNYFLSFNFGFFFLLVTVQPEVTRSSTTSTLPRVPSTFSSATTISTETTNPTITSKITVPRTSSASPLVTIMSTTGRFLVLLSKINYKHTTSIFTTPNMTTAITTPSITTSTKRTMTIKPKPTPVASSTVASTEMEKVRFTTPPFKTTIKKEMTTTSIPTQTTSQITTLRKLKLTTVGKYNFLISARCSGVRSCLSYPHTHTLGLLPGNCHFLCLPLLPCHPQSTCAFLSVVVTHRRPEKPHILQHLITQKTTPATSASSTSVPRETSPASSPEVPLTRMSLSPSSLPATSASSASAPSSTVSSTWLRPSHPAFTHKKTTVPHIVPPLTTQKTTATTSASSTSKTSVSREASPASSAGVPLTRTSPSPSSPPAPSSPLSTRLPSATASTVSSTSATTTSPKPTPTTLRSKPSSLRTSAPTELPAPESSPPFTAKTSLLPSPASSPSSTASLTWLSSSHPALPFLHMPLARRFRPPPFTFPSCSHPQLTCAFLLAAFTHKKTTVPHIVPPLTTQKTTATTSASSTSKTSVSREASPASSAGVPLTRTSPSPSSPPAPSSPLTTRLPSATTPTFSSALAPTTSPMPTPMPLTTTFRSAESTTYFSSQNTTFTPHGKTSSLVVPTSIFAKSTPVLIPTVLSTTTFSPSVTTTASTESVERTSLRTTVLTTTHTTSSLSFTSRLSTSLSSVVPLT</sequence>
<dbReference type="SMART" id="SM00216">
    <property type="entry name" value="VWD"/>
    <property type="match status" value="3"/>
</dbReference>
<feature type="compositionally biased region" description="Low complexity" evidence="7">
    <location>
        <begin position="1420"/>
        <end position="1430"/>
    </location>
</feature>
<dbReference type="GO" id="GO:0031012">
    <property type="term" value="C:extracellular matrix"/>
    <property type="evidence" value="ECO:0007669"/>
    <property type="project" value="TreeGrafter"/>
</dbReference>
<feature type="compositionally biased region" description="Low complexity" evidence="7">
    <location>
        <begin position="1449"/>
        <end position="1473"/>
    </location>
</feature>
<keyword evidence="4" id="KW-1015">Disulfide bond</keyword>
<dbReference type="EMBL" id="VULB01009936">
    <property type="protein sequence ID" value="KAF1483025.1"/>
    <property type="molecule type" value="Genomic_DNA"/>
</dbReference>
<dbReference type="Pfam" id="PF00078">
    <property type="entry name" value="RVT_1"/>
    <property type="match status" value="1"/>
</dbReference>
<dbReference type="PANTHER" id="PTHR11339:SF264">
    <property type="entry name" value="MUCIN-6"/>
    <property type="match status" value="1"/>
</dbReference>
<evidence type="ECO:0000256" key="6">
    <source>
        <dbReference type="ARBA" id="ARBA00054401"/>
    </source>
</evidence>
<feature type="compositionally biased region" description="Low complexity" evidence="7">
    <location>
        <begin position="1681"/>
        <end position="1696"/>
    </location>
</feature>
<dbReference type="SUPFAM" id="SSF57567">
    <property type="entry name" value="Serine protease inhibitors"/>
    <property type="match status" value="3"/>
</dbReference>
<keyword evidence="2" id="KW-0964">Secreted</keyword>
<dbReference type="FunFam" id="2.10.25.10:FF:000414">
    <property type="entry name" value="von Willebrand factor"/>
    <property type="match status" value="1"/>
</dbReference>
<dbReference type="InterPro" id="IPR036084">
    <property type="entry name" value="Ser_inhib-like_sf"/>
</dbReference>
<evidence type="ECO:0000256" key="2">
    <source>
        <dbReference type="ARBA" id="ARBA00022525"/>
    </source>
</evidence>
<dbReference type="CDD" id="cd19941">
    <property type="entry name" value="TIL"/>
    <property type="match status" value="3"/>
</dbReference>
<feature type="region of interest" description="Disordered" evidence="7">
    <location>
        <begin position="1412"/>
        <end position="1619"/>
    </location>
</feature>
<dbReference type="Pfam" id="PF00094">
    <property type="entry name" value="VWD"/>
    <property type="match status" value="4"/>
</dbReference>
<dbReference type="SMART" id="SM00832">
    <property type="entry name" value="C8"/>
    <property type="match status" value="2"/>
</dbReference>
<keyword evidence="5" id="KW-0325">Glycoprotein</keyword>